<dbReference type="InterPro" id="IPR019039">
    <property type="entry name" value="T4-Rnl1-like_N"/>
</dbReference>
<feature type="domain" description="T4 RNA ligase 1-like N-terminal" evidence="1">
    <location>
        <begin position="43"/>
        <end position="212"/>
    </location>
</feature>
<dbReference type="Pfam" id="PF09511">
    <property type="entry name" value="RNA_lig_T4_1"/>
    <property type="match status" value="1"/>
</dbReference>
<keyword evidence="3" id="KW-1185">Reference proteome</keyword>
<sequence>MFDALIEAGLVKRKRYENGLSVFKYARKVFYDALWNTDPLLLEARGIVLDDDGNKIIWPFTKVFNHNENGAGAELRADTKIVAPRKVNGFMAACRMYKGELIVSTTGSLDSDFAVLARQHIEERSSDHLMNLLIAADPYTLLFEICDPSDPHIVEENTGAWLIGARNMTDGSMAPEKMLDWMAENIGALRPEVFYGTFSELWTMAQECKHEGFMVIDAETGETIMKIKSPHYLTKKFLMRMGAKKVDQMFNEKSEFLKTIDEEFYHVVHYITRWFTVERWTAYTDAERRAVIEMYFHEIVYDAKKGEY</sequence>
<evidence type="ECO:0000313" key="3">
    <source>
        <dbReference type="Proteomes" id="UP000605974"/>
    </source>
</evidence>
<name>A0A7S8BBI1_9CAUD</name>
<evidence type="ECO:0000313" key="2">
    <source>
        <dbReference type="EMBL" id="QPB10456.1"/>
    </source>
</evidence>
<dbReference type="EMBL" id="MW175491">
    <property type="protein sequence ID" value="QPB10456.1"/>
    <property type="molecule type" value="Genomic_DNA"/>
</dbReference>
<reference evidence="2" key="1">
    <citation type="submission" date="2020-10" db="EMBL/GenBank/DDBJ databases">
        <authorList>
            <person name="Ni P."/>
        </authorList>
    </citation>
    <scope>NUCLEOTIDE SEQUENCE</scope>
</reference>
<evidence type="ECO:0000259" key="1">
    <source>
        <dbReference type="Pfam" id="PF09511"/>
    </source>
</evidence>
<organism evidence="2 3">
    <name type="scientific">Pseudomonas phage PN09</name>
    <dbReference type="NCBI Taxonomy" id="2782564"/>
    <lineage>
        <taxon>Viruses</taxon>
        <taxon>Duplodnaviria</taxon>
        <taxon>Heunggongvirae</taxon>
        <taxon>Uroviricota</taxon>
        <taxon>Caudoviricetes</taxon>
        <taxon>Vandenendeviridae</taxon>
        <taxon>Gorskivirinae</taxon>
        <taxon>Otagovirus</taxon>
        <taxon>Otagovirus PN09</taxon>
    </lineage>
</organism>
<dbReference type="Proteomes" id="UP000605974">
    <property type="component" value="Segment"/>
</dbReference>
<proteinExistence type="predicted"/>
<accession>A0A7S8BBI1</accession>
<protein>
    <recommendedName>
        <fullName evidence="1">T4 RNA ligase 1-like N-terminal domain-containing protein</fullName>
    </recommendedName>
</protein>
<gene>
    <name evidence="2" type="ORF">PN09_035</name>
</gene>